<comment type="caution">
    <text evidence="1">The sequence shown here is derived from an EMBL/GenBank/DDBJ whole genome shotgun (WGS) entry which is preliminary data.</text>
</comment>
<protein>
    <submittedName>
        <fullName evidence="1">Uncharacterized protein</fullName>
    </submittedName>
</protein>
<dbReference type="AlphaFoldDB" id="A0A2V2MQR9"/>
<name>A0A2V2MQR9_9EURY</name>
<reference evidence="1 2" key="1">
    <citation type="submission" date="2018-05" db="EMBL/GenBank/DDBJ databases">
        <title>Draft genome of Methanospirillum stamsii Pt1.</title>
        <authorList>
            <person name="Dueholm M.S."/>
            <person name="Nielsen P.H."/>
            <person name="Bakmann L.F."/>
            <person name="Otzen D.E."/>
        </authorList>
    </citation>
    <scope>NUCLEOTIDE SEQUENCE [LARGE SCALE GENOMIC DNA]</scope>
    <source>
        <strain evidence="1 2">Pt1</strain>
    </source>
</reference>
<evidence type="ECO:0000313" key="2">
    <source>
        <dbReference type="Proteomes" id="UP000245934"/>
    </source>
</evidence>
<gene>
    <name evidence="1" type="ORF">DLD82_15585</name>
</gene>
<sequence>MNWIKTDTYFHRCTDQSITKGSIIRIFLSLSGFDRNSRDKNPSGRKIILTYLFKRPNIS</sequence>
<proteinExistence type="predicted"/>
<dbReference type="Proteomes" id="UP000245934">
    <property type="component" value="Unassembled WGS sequence"/>
</dbReference>
<keyword evidence="2" id="KW-1185">Reference proteome</keyword>
<organism evidence="1 2">
    <name type="scientific">Methanospirillum stamsii</name>
    <dbReference type="NCBI Taxonomy" id="1277351"/>
    <lineage>
        <taxon>Archaea</taxon>
        <taxon>Methanobacteriati</taxon>
        <taxon>Methanobacteriota</taxon>
        <taxon>Stenosarchaea group</taxon>
        <taxon>Methanomicrobia</taxon>
        <taxon>Methanomicrobiales</taxon>
        <taxon>Methanospirillaceae</taxon>
        <taxon>Methanospirillum</taxon>
    </lineage>
</organism>
<dbReference type="EMBL" id="QGMZ01000041">
    <property type="protein sequence ID" value="PWR70492.1"/>
    <property type="molecule type" value="Genomic_DNA"/>
</dbReference>
<evidence type="ECO:0000313" key="1">
    <source>
        <dbReference type="EMBL" id="PWR70492.1"/>
    </source>
</evidence>
<accession>A0A2V2MQR9</accession>